<accession>A0A2I1N9Z7</accession>
<dbReference type="GO" id="GO:1990904">
    <property type="term" value="C:ribonucleoprotein complex"/>
    <property type="evidence" value="ECO:0007669"/>
    <property type="project" value="UniProtKB-KW"/>
</dbReference>
<comment type="subunit">
    <text evidence="4">Part of the 50S ribosomal subunit. Contacts protein L29, and trigger factor when it is bound to the ribosome.</text>
</comment>
<dbReference type="AlphaFoldDB" id="A0A2I1N9Z7"/>
<gene>
    <name evidence="4 8" type="primary">rplW</name>
    <name evidence="8" type="ORF">CURT_0103</name>
    <name evidence="7" type="ORF">CYJ41_04965</name>
    <name evidence="5" type="ORF">O6B32_04080</name>
    <name evidence="6" type="ORF">O6B92_00330</name>
</gene>
<keyword evidence="4" id="KW-0699">rRNA-binding</keyword>
<dbReference type="EMBL" id="JAPXGO010000002">
    <property type="protein sequence ID" value="MCZ6159654.1"/>
    <property type="molecule type" value="Genomic_DNA"/>
</dbReference>
<comment type="function">
    <text evidence="4">One of the early assembly proteins it binds 23S rRNA. One of the proteins that surrounds the polypeptide exit tunnel on the outside of the ribosome. Forms the main docking site for trigger factor binding to the ribosome.</text>
</comment>
<evidence type="ECO:0000313" key="5">
    <source>
        <dbReference type="EMBL" id="MCZ6159654.1"/>
    </source>
</evidence>
<dbReference type="EMBL" id="PKHU01000004">
    <property type="protein sequence ID" value="PKZ29192.1"/>
    <property type="molecule type" value="Genomic_DNA"/>
</dbReference>
<evidence type="ECO:0000313" key="10">
    <source>
        <dbReference type="Proteomes" id="UP000509722"/>
    </source>
</evidence>
<dbReference type="GO" id="GO:0003735">
    <property type="term" value="F:structural constituent of ribosome"/>
    <property type="evidence" value="ECO:0007669"/>
    <property type="project" value="InterPro"/>
</dbReference>
<dbReference type="OrthoDB" id="5339807at2"/>
<dbReference type="InterPro" id="IPR012678">
    <property type="entry name" value="Ribosomal_uL23/eL15/eS24_sf"/>
</dbReference>
<dbReference type="Proteomes" id="UP000234639">
    <property type="component" value="Unassembled WGS sequence"/>
</dbReference>
<dbReference type="NCBIfam" id="NF004362">
    <property type="entry name" value="PRK05738.2-2"/>
    <property type="match status" value="1"/>
</dbReference>
<protein>
    <recommendedName>
        <fullName evidence="4">Large ribosomal subunit protein uL23</fullName>
    </recommendedName>
</protein>
<name>A0A2I1N9Z7_9BACT</name>
<dbReference type="RefSeq" id="WP_018713516.1">
    <property type="nucleotide sequence ID" value="NZ_BQNW01000001.1"/>
</dbReference>
<dbReference type="GeneID" id="77175013"/>
<dbReference type="Gene3D" id="3.30.70.330">
    <property type="match status" value="1"/>
</dbReference>
<organism evidence="7 9">
    <name type="scientific">Campylobacter ureolyticus</name>
    <dbReference type="NCBI Taxonomy" id="827"/>
    <lineage>
        <taxon>Bacteria</taxon>
        <taxon>Pseudomonadati</taxon>
        <taxon>Campylobacterota</taxon>
        <taxon>Epsilonproteobacteria</taxon>
        <taxon>Campylobacterales</taxon>
        <taxon>Campylobacteraceae</taxon>
        <taxon>Campylobacter</taxon>
    </lineage>
</organism>
<proteinExistence type="inferred from homology"/>
<evidence type="ECO:0000313" key="9">
    <source>
        <dbReference type="Proteomes" id="UP000234639"/>
    </source>
</evidence>
<reference evidence="5" key="3">
    <citation type="submission" date="2022-12" db="EMBL/GenBank/DDBJ databases">
        <title>Species Delineation and Comparative Genomics within the Campylobacter ureolyticus Complex.</title>
        <authorList>
            <person name="Maki J."/>
            <person name="Howard M."/>
            <person name="Connelly S."/>
            <person name="Hardy D.J."/>
            <person name="Cameron A."/>
        </authorList>
    </citation>
    <scope>NUCLEOTIDE SEQUENCE</scope>
    <source>
        <strain evidence="6">URMC_786</strain>
        <strain evidence="5">URMC_787</strain>
    </source>
</reference>
<evidence type="ECO:0000313" key="6">
    <source>
        <dbReference type="EMBL" id="MCZ6160793.1"/>
    </source>
</evidence>
<sequence>MADITDIKTILYTEKTLDLQESGVVVIQTSTDVTKNKLKAILKEYFGITPLKINSLKMDGKVKRFRGRIGTRNSYKKFYVKLPEGASLESIGA</sequence>
<keyword evidence="2 4" id="KW-0689">Ribosomal protein</keyword>
<evidence type="ECO:0000256" key="2">
    <source>
        <dbReference type="ARBA" id="ARBA00022980"/>
    </source>
</evidence>
<reference evidence="8 10" key="2">
    <citation type="submission" date="2020-05" db="EMBL/GenBank/DDBJ databases">
        <title>Complete genome sequencing of Campylobacter and Arcobacter type strains.</title>
        <authorList>
            <person name="Miller W.G."/>
            <person name="Yee E."/>
        </authorList>
    </citation>
    <scope>NUCLEOTIDE SEQUENCE [LARGE SCALE GENOMIC DNA]</scope>
    <source>
        <strain evidence="8 10">LMG 6451</strain>
    </source>
</reference>
<dbReference type="HAMAP" id="MF_01369_B">
    <property type="entry name" value="Ribosomal_uL23_B"/>
    <property type="match status" value="1"/>
</dbReference>
<dbReference type="GO" id="GO:0005840">
    <property type="term" value="C:ribosome"/>
    <property type="evidence" value="ECO:0007669"/>
    <property type="project" value="UniProtKB-KW"/>
</dbReference>
<keyword evidence="3 4" id="KW-0687">Ribonucleoprotein</keyword>
<evidence type="ECO:0000256" key="1">
    <source>
        <dbReference type="ARBA" id="ARBA00006700"/>
    </source>
</evidence>
<dbReference type="Pfam" id="PF00276">
    <property type="entry name" value="Ribosomal_L23"/>
    <property type="match status" value="1"/>
</dbReference>
<dbReference type="EMBL" id="CP053832">
    <property type="protein sequence ID" value="QKF83635.1"/>
    <property type="molecule type" value="Genomic_DNA"/>
</dbReference>
<evidence type="ECO:0000313" key="7">
    <source>
        <dbReference type="EMBL" id="PKZ29192.1"/>
    </source>
</evidence>
<dbReference type="Proteomes" id="UP001075461">
    <property type="component" value="Unassembled WGS sequence"/>
</dbReference>
<comment type="similarity">
    <text evidence="1 4">Belongs to the universal ribosomal protein uL23 family.</text>
</comment>
<dbReference type="InterPro" id="IPR013025">
    <property type="entry name" value="Ribosomal_uL23-like"/>
</dbReference>
<dbReference type="InterPro" id="IPR012677">
    <property type="entry name" value="Nucleotide-bd_a/b_plait_sf"/>
</dbReference>
<reference evidence="7 9" key="1">
    <citation type="submission" date="2017-12" db="EMBL/GenBank/DDBJ databases">
        <title>Phylogenetic diversity of female urinary microbiome.</title>
        <authorList>
            <person name="Thomas-White K."/>
            <person name="Wolfe A.J."/>
        </authorList>
    </citation>
    <scope>NUCLEOTIDE SEQUENCE [LARGE SCALE GENOMIC DNA]</scope>
    <source>
        <strain evidence="7 9">UMB0112</strain>
    </source>
</reference>
<evidence type="ECO:0000256" key="4">
    <source>
        <dbReference type="HAMAP-Rule" id="MF_01369"/>
    </source>
</evidence>
<dbReference type="SUPFAM" id="SSF54189">
    <property type="entry name" value="Ribosomal proteins S24e, L23 and L15e"/>
    <property type="match status" value="1"/>
</dbReference>
<evidence type="ECO:0000256" key="3">
    <source>
        <dbReference type="ARBA" id="ARBA00023274"/>
    </source>
</evidence>
<dbReference type="GO" id="GO:0019843">
    <property type="term" value="F:rRNA binding"/>
    <property type="evidence" value="ECO:0007669"/>
    <property type="project" value="UniProtKB-UniRule"/>
</dbReference>
<dbReference type="Proteomes" id="UP001075225">
    <property type="component" value="Unassembled WGS sequence"/>
</dbReference>
<dbReference type="GO" id="GO:0006412">
    <property type="term" value="P:translation"/>
    <property type="evidence" value="ECO:0007669"/>
    <property type="project" value="UniProtKB-UniRule"/>
</dbReference>
<keyword evidence="4" id="KW-0694">RNA-binding</keyword>
<dbReference type="Proteomes" id="UP000509722">
    <property type="component" value="Chromosome"/>
</dbReference>
<evidence type="ECO:0000313" key="8">
    <source>
        <dbReference type="EMBL" id="QKF83635.1"/>
    </source>
</evidence>
<dbReference type="EMBL" id="JAPXGP010000001">
    <property type="protein sequence ID" value="MCZ6160793.1"/>
    <property type="molecule type" value="Genomic_DNA"/>
</dbReference>